<feature type="compositionally biased region" description="Basic and acidic residues" evidence="1">
    <location>
        <begin position="78"/>
        <end position="88"/>
    </location>
</feature>
<feature type="compositionally biased region" description="Low complexity" evidence="1">
    <location>
        <begin position="163"/>
        <end position="172"/>
    </location>
</feature>
<feature type="region of interest" description="Disordered" evidence="1">
    <location>
        <begin position="14"/>
        <end position="39"/>
    </location>
</feature>
<evidence type="ECO:0000313" key="2">
    <source>
        <dbReference type="EMBL" id="RLV79442.1"/>
    </source>
</evidence>
<dbReference type="EMBL" id="QYCY01000001">
    <property type="protein sequence ID" value="RLV79442.1"/>
    <property type="molecule type" value="Genomic_DNA"/>
</dbReference>
<dbReference type="Proteomes" id="UP000281594">
    <property type="component" value="Unassembled WGS sequence"/>
</dbReference>
<feature type="compositionally biased region" description="Low complexity" evidence="1">
    <location>
        <begin position="14"/>
        <end position="28"/>
    </location>
</feature>
<accession>A0A3L8RKH0</accession>
<sequence>MTVRLPRRVCNQVTTAPASTVATPPGSSRARTTSVPVPMAPGGGASPVALRTLPRSAGCLASQRRRCGLFRVACPRDGSGDRVGRESPDCANTASSGARSGGAAPPKTLDLEQLPCQGFSRKVPPAASSATVDRPGMAVDAESGGPATGLAPPAHGCRRRRSLPPARRSAVAPTPPPPVPLLNRAKRARRRRTRPTRRTRPMRHPRPRRPVGRGASAVSSARFRGPRWCTAPSAA</sequence>
<organism evidence="2 3">
    <name type="scientific">Streptomyces rapamycinicus (strain ATCC 29253 / DSM 41530 / NRRL 5491 / AYB-994)</name>
    <name type="common">Streptomyces hygroscopicus (strain ATCC 29253)</name>
    <dbReference type="NCBI Taxonomy" id="1343740"/>
    <lineage>
        <taxon>Bacteria</taxon>
        <taxon>Bacillati</taxon>
        <taxon>Actinomycetota</taxon>
        <taxon>Actinomycetes</taxon>
        <taxon>Kitasatosporales</taxon>
        <taxon>Streptomycetaceae</taxon>
        <taxon>Streptomyces</taxon>
        <taxon>Streptomyces violaceusniger group</taxon>
    </lineage>
</organism>
<protein>
    <submittedName>
        <fullName evidence="2">Uncharacterized protein</fullName>
    </submittedName>
</protein>
<gene>
    <name evidence="2" type="ORF">D3C57_113695</name>
</gene>
<name>A0A3L8RKH0_STRRN</name>
<reference evidence="2 3" key="1">
    <citation type="journal article" date="2018" name="J. Biol. Chem.">
        <title>Discovery of the actinoplanic acid pathway in Streptomyces rapamycinicus reveals a genetically conserved synergism with rapamycin.</title>
        <authorList>
            <person name="Mrak P."/>
            <person name="Krastel P."/>
            <person name="Pivk Lukancic P."/>
            <person name="Tao J."/>
            <person name="Pistorius D."/>
            <person name="Moore C.M."/>
        </authorList>
    </citation>
    <scope>NUCLEOTIDE SEQUENCE [LARGE SCALE GENOMIC DNA]</scope>
    <source>
        <strain evidence="2 3">NRRL 5491</strain>
    </source>
</reference>
<evidence type="ECO:0000313" key="3">
    <source>
        <dbReference type="Proteomes" id="UP000281594"/>
    </source>
</evidence>
<dbReference type="AlphaFoldDB" id="A0A3L8RKH0"/>
<evidence type="ECO:0000256" key="1">
    <source>
        <dbReference type="SAM" id="MobiDB-lite"/>
    </source>
</evidence>
<feature type="compositionally biased region" description="Basic residues" evidence="1">
    <location>
        <begin position="184"/>
        <end position="211"/>
    </location>
</feature>
<comment type="caution">
    <text evidence="2">The sequence shown here is derived from an EMBL/GenBank/DDBJ whole genome shotgun (WGS) entry which is preliminary data.</text>
</comment>
<proteinExistence type="predicted"/>
<feature type="compositionally biased region" description="Low complexity" evidence="1">
    <location>
        <begin position="94"/>
        <end position="104"/>
    </location>
</feature>
<feature type="region of interest" description="Disordered" evidence="1">
    <location>
        <begin position="77"/>
        <end position="235"/>
    </location>
</feature>